<dbReference type="EMBL" id="CADIKH010000102">
    <property type="protein sequence ID" value="CAB3774237.1"/>
    <property type="molecule type" value="Genomic_DNA"/>
</dbReference>
<organism evidence="1 2">
    <name type="scientific">Paraburkholderia humisilvae</name>
    <dbReference type="NCBI Taxonomy" id="627669"/>
    <lineage>
        <taxon>Bacteria</taxon>
        <taxon>Pseudomonadati</taxon>
        <taxon>Pseudomonadota</taxon>
        <taxon>Betaproteobacteria</taxon>
        <taxon>Burkholderiales</taxon>
        <taxon>Burkholderiaceae</taxon>
        <taxon>Paraburkholderia</taxon>
    </lineage>
</organism>
<dbReference type="AlphaFoldDB" id="A0A6J5F9X0"/>
<evidence type="ECO:0000313" key="1">
    <source>
        <dbReference type="EMBL" id="CAB3774237.1"/>
    </source>
</evidence>
<dbReference type="RefSeq" id="WP_217478123.1">
    <property type="nucleotide sequence ID" value="NZ_CADIKH010000102.1"/>
</dbReference>
<proteinExistence type="predicted"/>
<name>A0A6J5F9X0_9BURK</name>
<accession>A0A6J5F9X0</accession>
<sequence length="85" mass="9698">MPPFRQRYISELLPLEQTSTVRRIRIVHCLDRAYDQLIEAERWTAAIVAVDLAGDLIGGHEAEGEALKAIYDRYSDAKLPQRSTE</sequence>
<gene>
    <name evidence="1" type="ORF">LMG29542_07659</name>
</gene>
<reference evidence="1 2" key="1">
    <citation type="submission" date="2020-04" db="EMBL/GenBank/DDBJ databases">
        <authorList>
            <person name="De Canck E."/>
        </authorList>
    </citation>
    <scope>NUCLEOTIDE SEQUENCE [LARGE SCALE GENOMIC DNA]</scope>
    <source>
        <strain evidence="1 2">LMG 29542</strain>
    </source>
</reference>
<dbReference type="Proteomes" id="UP000494363">
    <property type="component" value="Unassembled WGS sequence"/>
</dbReference>
<evidence type="ECO:0000313" key="2">
    <source>
        <dbReference type="Proteomes" id="UP000494363"/>
    </source>
</evidence>
<protein>
    <submittedName>
        <fullName evidence="1">Uncharacterized protein</fullName>
    </submittedName>
</protein>
<keyword evidence="2" id="KW-1185">Reference proteome</keyword>